<feature type="compositionally biased region" description="Polar residues" evidence="4">
    <location>
        <begin position="378"/>
        <end position="392"/>
    </location>
</feature>
<feature type="region of interest" description="Disordered" evidence="4">
    <location>
        <begin position="246"/>
        <end position="275"/>
    </location>
</feature>
<dbReference type="EMBL" id="MTYJ01000204">
    <property type="protein sequence ID" value="OWA50834.1"/>
    <property type="molecule type" value="Genomic_DNA"/>
</dbReference>
<dbReference type="InterPro" id="IPR001841">
    <property type="entry name" value="Znf_RING"/>
</dbReference>
<evidence type="ECO:0000259" key="5">
    <source>
        <dbReference type="PROSITE" id="PS50089"/>
    </source>
</evidence>
<dbReference type="PROSITE" id="PS50089">
    <property type="entry name" value="ZF_RING_2"/>
    <property type="match status" value="1"/>
</dbReference>
<dbReference type="AlphaFoldDB" id="A0A9X6NCI9"/>
<dbReference type="InterPro" id="IPR013083">
    <property type="entry name" value="Znf_RING/FYVE/PHD"/>
</dbReference>
<keyword evidence="1 3" id="KW-0863">Zinc-finger</keyword>
<dbReference type="Proteomes" id="UP000192578">
    <property type="component" value="Unassembled WGS sequence"/>
</dbReference>
<protein>
    <recommendedName>
        <fullName evidence="5">RING-type domain-containing protein</fullName>
    </recommendedName>
</protein>
<feature type="compositionally biased region" description="Polar residues" evidence="4">
    <location>
        <begin position="246"/>
        <end position="262"/>
    </location>
</feature>
<dbReference type="InterPro" id="IPR051728">
    <property type="entry name" value="RING-FYVE_E3_ubiquitin-ligase"/>
</dbReference>
<evidence type="ECO:0000256" key="4">
    <source>
        <dbReference type="SAM" id="MobiDB-lite"/>
    </source>
</evidence>
<feature type="domain" description="RING-type" evidence="5">
    <location>
        <begin position="448"/>
        <end position="485"/>
    </location>
</feature>
<comment type="caution">
    <text evidence="6">The sequence shown here is derived from an EMBL/GenBank/DDBJ whole genome shotgun (WGS) entry which is preliminary data.</text>
</comment>
<dbReference type="PANTHER" id="PTHR14879:SF5">
    <property type="entry name" value="RING-TYPE DOMAIN-CONTAINING PROTEIN"/>
    <property type="match status" value="1"/>
</dbReference>
<keyword evidence="2" id="KW-0862">Zinc</keyword>
<keyword evidence="1 3" id="KW-0479">Metal-binding</keyword>
<name>A0A9X6NCI9_HYPEX</name>
<dbReference type="Gene3D" id="3.30.40.10">
    <property type="entry name" value="Zinc/RING finger domain, C3HC4 (zinc finger)"/>
    <property type="match status" value="1"/>
</dbReference>
<accession>A0A9X6NCI9</accession>
<gene>
    <name evidence="6" type="ORF">BV898_15339</name>
</gene>
<proteinExistence type="predicted"/>
<reference evidence="7" key="1">
    <citation type="submission" date="2017-01" db="EMBL/GenBank/DDBJ databases">
        <title>Comparative genomics of anhydrobiosis in the tardigrade Hypsibius dujardini.</title>
        <authorList>
            <person name="Yoshida Y."/>
            <person name="Koutsovoulos G."/>
            <person name="Laetsch D."/>
            <person name="Stevens L."/>
            <person name="Kumar S."/>
            <person name="Horikawa D."/>
            <person name="Ishino K."/>
            <person name="Komine S."/>
            <person name="Tomita M."/>
            <person name="Blaxter M."/>
            <person name="Arakawa K."/>
        </authorList>
    </citation>
    <scope>NUCLEOTIDE SEQUENCE [LARGE SCALE GENOMIC DNA]</scope>
    <source>
        <strain evidence="7">Z151</strain>
    </source>
</reference>
<dbReference type="GO" id="GO:0008270">
    <property type="term" value="F:zinc ion binding"/>
    <property type="evidence" value="ECO:0007669"/>
    <property type="project" value="UniProtKB-KW"/>
</dbReference>
<dbReference type="PANTHER" id="PTHR14879">
    <property type="entry name" value="CASPASE REGULATOR, RING FINGER DOMAIN-CONTAINING"/>
    <property type="match status" value="1"/>
</dbReference>
<dbReference type="OrthoDB" id="66726at2759"/>
<keyword evidence="7" id="KW-1185">Reference proteome</keyword>
<evidence type="ECO:0000256" key="3">
    <source>
        <dbReference type="PROSITE-ProRule" id="PRU00175"/>
    </source>
</evidence>
<dbReference type="Pfam" id="PF13920">
    <property type="entry name" value="zf-C3HC4_3"/>
    <property type="match status" value="1"/>
</dbReference>
<evidence type="ECO:0000256" key="1">
    <source>
        <dbReference type="ARBA" id="ARBA00022771"/>
    </source>
</evidence>
<organism evidence="6 7">
    <name type="scientific">Hypsibius exemplaris</name>
    <name type="common">Freshwater tardigrade</name>
    <dbReference type="NCBI Taxonomy" id="2072580"/>
    <lineage>
        <taxon>Eukaryota</taxon>
        <taxon>Metazoa</taxon>
        <taxon>Ecdysozoa</taxon>
        <taxon>Tardigrada</taxon>
        <taxon>Eutardigrada</taxon>
        <taxon>Parachela</taxon>
        <taxon>Hypsibioidea</taxon>
        <taxon>Hypsibiidae</taxon>
        <taxon>Hypsibius</taxon>
    </lineage>
</organism>
<sequence length="497" mass="54234">MFDPADTTHLHILLHVIKADGWDAGSAPKPYTKVFDMLTAQVKRLGDEKGSIIKHTPYGWILQPLTMIETYGAERHQRAIQAAEKMPGVGGIVAVPVYKPDDSVQTYVFAGSYAYLLHGYGTEFQAAMGQFALVEQEVPIPAGLWPATVPEQVQFLNRLKVSAKADVSIKRSRKVNHTASRTDRWVMPETIPLKLMGLISEVKKVKDIILTELTHFVMGANGMQRPTDLSDEDLLAGIRRAKLANQKSQSWSAASRPQSVPMSSGTSSSTTAASIPMTDDSRMTEAVHIPLPRVRYFVENGMAVLNDIKASSGLDKIVDPGLKDEGLGKVFRLTGTSRAVGQAVKLITAELGRLIANETTLSSRKPMEGNADVPATADSKSPSQKTIPSPNTAKFGDSNAPVVSLSTNGKRMDKDAVEQVDGSILKPKNVDDEAKGVPKQPERKEYVICADSLADFAFVPCGHRHYCKKCAKKMFAKKKECPMCRSPSILVMKIFVD</sequence>
<dbReference type="SUPFAM" id="SSF57850">
    <property type="entry name" value="RING/U-box"/>
    <property type="match status" value="1"/>
</dbReference>
<evidence type="ECO:0000313" key="6">
    <source>
        <dbReference type="EMBL" id="OWA50834.1"/>
    </source>
</evidence>
<evidence type="ECO:0000313" key="7">
    <source>
        <dbReference type="Proteomes" id="UP000192578"/>
    </source>
</evidence>
<evidence type="ECO:0000256" key="2">
    <source>
        <dbReference type="ARBA" id="ARBA00022833"/>
    </source>
</evidence>
<feature type="compositionally biased region" description="Low complexity" evidence="4">
    <location>
        <begin position="263"/>
        <end position="274"/>
    </location>
</feature>
<feature type="region of interest" description="Disordered" evidence="4">
    <location>
        <begin position="362"/>
        <end position="400"/>
    </location>
</feature>